<sequence length="72" mass="8235">MFSCVNNNHIFAYYKEKIQRLTRLIFRIISFHGAKTSTFFSNDTQIPARESHVEHQSNICRCASSSLGPGDL</sequence>
<protein>
    <submittedName>
        <fullName evidence="1">Uncharacterized protein</fullName>
    </submittedName>
</protein>
<proteinExistence type="predicted"/>
<keyword evidence="2" id="KW-1185">Reference proteome</keyword>
<organism evidence="1 2">
    <name type="scientific">Strigamia maritima</name>
    <name type="common">European centipede</name>
    <name type="synonym">Geophilus maritimus</name>
    <dbReference type="NCBI Taxonomy" id="126957"/>
    <lineage>
        <taxon>Eukaryota</taxon>
        <taxon>Metazoa</taxon>
        <taxon>Ecdysozoa</taxon>
        <taxon>Arthropoda</taxon>
        <taxon>Myriapoda</taxon>
        <taxon>Chilopoda</taxon>
        <taxon>Pleurostigmophora</taxon>
        <taxon>Geophilomorpha</taxon>
        <taxon>Linotaeniidae</taxon>
        <taxon>Strigamia</taxon>
    </lineage>
</organism>
<dbReference type="Proteomes" id="UP000014500">
    <property type="component" value="Unassembled WGS sequence"/>
</dbReference>
<evidence type="ECO:0000313" key="1">
    <source>
        <dbReference type="EnsemblMetazoa" id="SMAR013416-PA"/>
    </source>
</evidence>
<reference evidence="2" key="1">
    <citation type="submission" date="2011-05" db="EMBL/GenBank/DDBJ databases">
        <authorList>
            <person name="Richards S.R."/>
            <person name="Qu J."/>
            <person name="Jiang H."/>
            <person name="Jhangiani S.N."/>
            <person name="Agravi P."/>
            <person name="Goodspeed R."/>
            <person name="Gross S."/>
            <person name="Mandapat C."/>
            <person name="Jackson L."/>
            <person name="Mathew T."/>
            <person name="Pu L."/>
            <person name="Thornton R."/>
            <person name="Saada N."/>
            <person name="Wilczek-Boney K.B."/>
            <person name="Lee S."/>
            <person name="Kovar C."/>
            <person name="Wu Y."/>
            <person name="Scherer S.E."/>
            <person name="Worley K.C."/>
            <person name="Muzny D.M."/>
            <person name="Gibbs R."/>
        </authorList>
    </citation>
    <scope>NUCLEOTIDE SEQUENCE</scope>
    <source>
        <strain evidence="2">Brora</strain>
    </source>
</reference>
<dbReference type="HOGENOM" id="CLU_2725409_0_0_1"/>
<dbReference type="EnsemblMetazoa" id="SMAR013416-RA">
    <property type="protein sequence ID" value="SMAR013416-PA"/>
    <property type="gene ID" value="SMAR013416"/>
</dbReference>
<reference evidence="1" key="2">
    <citation type="submission" date="2015-02" db="UniProtKB">
        <authorList>
            <consortium name="EnsemblMetazoa"/>
        </authorList>
    </citation>
    <scope>IDENTIFICATION</scope>
</reference>
<dbReference type="AlphaFoldDB" id="T1JHT5"/>
<accession>T1JHT5</accession>
<name>T1JHT5_STRMM</name>
<dbReference type="EMBL" id="JH431878">
    <property type="status" value="NOT_ANNOTATED_CDS"/>
    <property type="molecule type" value="Genomic_DNA"/>
</dbReference>
<evidence type="ECO:0000313" key="2">
    <source>
        <dbReference type="Proteomes" id="UP000014500"/>
    </source>
</evidence>